<sequence length="1992" mass="229321">LTISMQKGKKMQIAPTIHESGIRYDDVYISPSHIKFNETFEGITHRERIIIKNVGCKPAFIRIYPLNSINFQIKTQKSGIRVNPGLSIITYVTYTFKRMTKRIIPNVIIPIEINGKIFDYQVISNFATEHINIEPKSVDFGNKSTRFSIDLGQNDLDLIIKPLRGRIKLQKKIILQIKLMGINEGIFYSEFWIKSTPNIRVPIKVRVIEPKLVVYHPNTTGDFTLIDFPPTIENTCRHDTFVLRNLSSRASSYVVLGEIDNEVKCIPDIDRKQHPIYNIFEIHPFEGRLDPFQGIDPIKDISMDKLSSQKIYIEDSMETSSMLMPYISSIDSKIYDIKLYLYGEVEPIQVHFEPDTLYFGDLIVGQIAQRVLRLTNPSAVVPIYLECAPNAAVRCYPKWVKLMPKTSIEVLVKICGKESIESSFKLLFNVAADSYDSTVSRRCFSRIKVGSYFIVCTVNIIFKSKKGLLSKRSLPIKKIDDEEEIMKRLLSLPKWKLLYKDYSQMCKFTGNDLKSSLKKSIFATKAAVLIPLSPLQIYKVHIHPTTFVFGIVASNSFNYRRLVVKNTNDIPVMIQLVTTLKCIHFPEGDSMILQPGSTMTKLIEYFADKVCGKFTGSINYVINHNHSFEFNITACIIRKQLCIDKREIELVKEQSREIYQPIASIVRIINKLNAKIYFRWEIPATSRFYIEPEFGSVRGNATLHAYVHYEYNNMKDNSNIQAMMICESGSRVSLRLSASQFVPKVEFVNDNANLGEIPLNLPTKVIAVLQNFEFNEVTYEVDSASLIRGCNVKPLRGKISPRGIAILEIYLTFDVCCRFTIVIAVTIEGRLQLLYKINGNVSFPRLRLVPQRIDIKRLRIGALQTHQITATNIGTTLLKLQVLLEEYPEFRISLSANDKSSEIGTEGITIAPDTSQNLYLHFQPVDLASCSFYLPIVINELLGPVSMLNSKSTRPAEILKLHEAHYMHLSGFSMTTLPDKLPTVSIDYTVADRIIFFSKLLFRFNTLTNELSEELFVENRVMVREILISINIEEFNKVDCPFTIKWSHGTEIGRTTDAIECTLHPGDNVSFILEFKPRKRGSFSAEAPIYIRGELDDGVFNKLRLNGEFPASSIDVEPTEIYFMPVPLGTEVEEKFRIRAKHFDNTAFIRPNFLTTPRCSGDYKNELLRVDFPNGNVVPPQSYVELEAKVTFKSNQPVSFCSIIEFSDDNQLAVCFLTIYATADNNLLTTYIHSIKSSFDETYSKKHISISCPSILLESLKDDDIEEIPDNHRVNEIFESKFNTNIISHFDNQKRSIVKRTKSNLHYKQMTDIEIGIYKNMQVYEKQTLDDKRISIDKKSSVFSAFGTRNYRYFERLLFSSYSVNDQNEIITIMEEWMYSGPLKFRFYPNISYGIMAAFSYFCIKKRSYAGHSKQEKDAIILSFINVLESIVGPNIHTYLGKFLPRQYELHERAIESIANSPSCELASDRCSEEKFLLAWLRYHYEQQRERDWMTDRHINMNPQEKQDVAKYRVIQNFHYDLSDSLVLIAVTAAYCPFLIDKYFNNLYICSRSQQEMLHNAICLITAWRKIRLGFIITPMQLVNPNQVQILMLVVHLFQVLPTYVPCAKIKFNCSLSQIITKQINISNPTDNIVNYLLLLINNDNNFFTILRPVSILHLNAHDCGQIQIQFHAKKIQKNRAYLMLCGRAIGPYFGRNQTIILEGCIDNLGIASKYTIRSKLYQIVEINLKISVPYQNAAKYDIWMTDERPSNPLTLKMTRWQELRARKIPRRLFLNQESIIVAEGASETHLSISVACIIPKQRTFWLIFQAKTGDFIIQINSIWQKSVNDRIVVQWAAQGECVCSNQRSDVRACPFNISIPIPSCNVQFRRCVIEMFKKTLEPREHLFWSKYSNTYIELQLIKWLMRSDFAALEFMHVFNTTVTYKVTISDKSSPLILPECFTIQDVSLTNQQVPMIVHILPTTPPLYEATLTLTSLDDKEFRVYIIDCLRS</sequence>
<accession>A0A195B2Q8</accession>
<keyword evidence="3" id="KW-1185">Reference proteome</keyword>
<feature type="domain" description="Calponin-homology (CH)" evidence="1">
    <location>
        <begin position="1471"/>
        <end position="1602"/>
    </location>
</feature>
<dbReference type="InterPro" id="IPR036872">
    <property type="entry name" value="CH_dom_sf"/>
</dbReference>
<dbReference type="GO" id="GO:0005929">
    <property type="term" value="C:cilium"/>
    <property type="evidence" value="ECO:0007669"/>
    <property type="project" value="TreeGrafter"/>
</dbReference>
<gene>
    <name evidence="2" type="ORF">ALC53_11225</name>
</gene>
<dbReference type="EMBL" id="KQ976662">
    <property type="protein sequence ID" value="KYM78570.1"/>
    <property type="molecule type" value="Genomic_DNA"/>
</dbReference>
<feature type="non-terminal residue" evidence="2">
    <location>
        <position position="1"/>
    </location>
</feature>
<organism evidence="2 3">
    <name type="scientific">Atta colombica</name>
    <dbReference type="NCBI Taxonomy" id="520822"/>
    <lineage>
        <taxon>Eukaryota</taxon>
        <taxon>Metazoa</taxon>
        <taxon>Ecdysozoa</taxon>
        <taxon>Arthropoda</taxon>
        <taxon>Hexapoda</taxon>
        <taxon>Insecta</taxon>
        <taxon>Pterygota</taxon>
        <taxon>Neoptera</taxon>
        <taxon>Endopterygota</taxon>
        <taxon>Hymenoptera</taxon>
        <taxon>Apocrita</taxon>
        <taxon>Aculeata</taxon>
        <taxon>Formicoidea</taxon>
        <taxon>Formicidae</taxon>
        <taxon>Myrmicinae</taxon>
        <taxon>Atta</taxon>
    </lineage>
</organism>
<evidence type="ECO:0000313" key="3">
    <source>
        <dbReference type="Proteomes" id="UP000078540"/>
    </source>
</evidence>
<reference evidence="2 3" key="1">
    <citation type="submission" date="2015-09" db="EMBL/GenBank/DDBJ databases">
        <title>Atta colombica WGS genome.</title>
        <authorList>
            <person name="Nygaard S."/>
            <person name="Hu H."/>
            <person name="Boomsma J."/>
            <person name="Zhang G."/>
        </authorList>
    </citation>
    <scope>NUCLEOTIDE SEQUENCE [LARGE SCALE GENOMIC DNA]</scope>
    <source>
        <strain evidence="2">Treedump-2</strain>
        <tissue evidence="2">Whole body</tissue>
    </source>
</reference>
<protein>
    <submittedName>
        <fullName evidence="2">Uncharacterized protein CXorf59</fullName>
    </submittedName>
</protein>
<dbReference type="GO" id="GO:0060271">
    <property type="term" value="P:cilium assembly"/>
    <property type="evidence" value="ECO:0007669"/>
    <property type="project" value="TreeGrafter"/>
</dbReference>
<dbReference type="InterPro" id="IPR013783">
    <property type="entry name" value="Ig-like_fold"/>
</dbReference>
<dbReference type="Gene3D" id="2.60.40.10">
    <property type="entry name" value="Immunoglobulins"/>
    <property type="match status" value="1"/>
</dbReference>
<evidence type="ECO:0000259" key="1">
    <source>
        <dbReference type="PROSITE" id="PS50021"/>
    </source>
</evidence>
<dbReference type="PANTHER" id="PTHR45912">
    <property type="entry name" value="CILIA- AND FLAGELLA-ASSOCIATED PROTEIN 47"/>
    <property type="match status" value="1"/>
</dbReference>
<dbReference type="PROSITE" id="PS50021">
    <property type="entry name" value="CH"/>
    <property type="match status" value="1"/>
</dbReference>
<dbReference type="Proteomes" id="UP000078540">
    <property type="component" value="Unassembled WGS sequence"/>
</dbReference>
<name>A0A195B2Q8_9HYME</name>
<dbReference type="Gene3D" id="1.10.418.10">
    <property type="entry name" value="Calponin-like domain"/>
    <property type="match status" value="1"/>
</dbReference>
<evidence type="ECO:0000313" key="2">
    <source>
        <dbReference type="EMBL" id="KYM78570.1"/>
    </source>
</evidence>
<dbReference type="SUPFAM" id="SSF47576">
    <property type="entry name" value="Calponin-homology domain, CH-domain"/>
    <property type="match status" value="1"/>
</dbReference>
<proteinExistence type="predicted"/>
<dbReference type="PANTHER" id="PTHR45912:SF3">
    <property type="entry name" value="CILIA- AND FLAGELLA-ASSOCIATED PROTEIN 47"/>
    <property type="match status" value="1"/>
</dbReference>
<dbReference type="InterPro" id="IPR001715">
    <property type="entry name" value="CH_dom"/>
</dbReference>